<dbReference type="STRING" id="667725.A0A0L0EZ01"/>
<comment type="similarity">
    <text evidence="1">Belongs to the FAM72 family.</text>
</comment>
<feature type="non-terminal residue" evidence="2">
    <location>
        <position position="69"/>
    </location>
</feature>
<dbReference type="OrthoDB" id="2526683at2759"/>
<dbReference type="GO" id="GO:0005829">
    <property type="term" value="C:cytosol"/>
    <property type="evidence" value="ECO:0007669"/>
    <property type="project" value="UniProtKB-ARBA"/>
</dbReference>
<dbReference type="GeneID" id="25918376"/>
<evidence type="ECO:0000313" key="2">
    <source>
        <dbReference type="EMBL" id="KNC69614.1"/>
    </source>
</evidence>
<name>A0A0L0EZ01_9EUKA</name>
<dbReference type="PANTHER" id="PTHR31841:SF1">
    <property type="entry name" value="PROTEIN FAM72A-RELATED"/>
    <property type="match status" value="1"/>
</dbReference>
<gene>
    <name evidence="2" type="ORF">SARC_17872</name>
</gene>
<organism evidence="2 3">
    <name type="scientific">Sphaeroforma arctica JP610</name>
    <dbReference type="NCBI Taxonomy" id="667725"/>
    <lineage>
        <taxon>Eukaryota</taxon>
        <taxon>Ichthyosporea</taxon>
        <taxon>Ichthyophonida</taxon>
        <taxon>Sphaeroforma</taxon>
    </lineage>
</organism>
<feature type="non-terminal residue" evidence="2">
    <location>
        <position position="1"/>
    </location>
</feature>
<dbReference type="Proteomes" id="UP000054560">
    <property type="component" value="Unassembled WGS sequence"/>
</dbReference>
<dbReference type="PANTHER" id="PTHR31841">
    <property type="entry name" value="PROTEIN FAM72A-RELATED"/>
    <property type="match status" value="1"/>
</dbReference>
<dbReference type="Pfam" id="PF14976">
    <property type="entry name" value="YPEH2ZP"/>
    <property type="match status" value="1"/>
</dbReference>
<reference evidence="2 3" key="1">
    <citation type="submission" date="2011-02" db="EMBL/GenBank/DDBJ databases">
        <title>The Genome Sequence of Sphaeroforma arctica JP610.</title>
        <authorList>
            <consortium name="The Broad Institute Genome Sequencing Platform"/>
            <person name="Russ C."/>
            <person name="Cuomo C."/>
            <person name="Young S.K."/>
            <person name="Zeng Q."/>
            <person name="Gargeya S."/>
            <person name="Alvarado L."/>
            <person name="Berlin A."/>
            <person name="Chapman S.B."/>
            <person name="Chen Z."/>
            <person name="Freedman E."/>
            <person name="Gellesch M."/>
            <person name="Goldberg J."/>
            <person name="Griggs A."/>
            <person name="Gujja S."/>
            <person name="Heilman E."/>
            <person name="Heiman D."/>
            <person name="Howarth C."/>
            <person name="Mehta T."/>
            <person name="Neiman D."/>
            <person name="Pearson M."/>
            <person name="Roberts A."/>
            <person name="Saif S."/>
            <person name="Shea T."/>
            <person name="Shenoy N."/>
            <person name="Sisk P."/>
            <person name="Stolte C."/>
            <person name="Sykes S."/>
            <person name="White J."/>
            <person name="Yandava C."/>
            <person name="Burger G."/>
            <person name="Gray M.W."/>
            <person name="Holland P.W.H."/>
            <person name="King N."/>
            <person name="Lang F.B.F."/>
            <person name="Roger A.J."/>
            <person name="Ruiz-Trillo I."/>
            <person name="Haas B."/>
            <person name="Nusbaum C."/>
            <person name="Birren B."/>
        </authorList>
    </citation>
    <scope>NUCLEOTIDE SEQUENCE [LARGE SCALE GENOMIC DNA]</scope>
    <source>
        <strain evidence="2 3">JP610</strain>
    </source>
</reference>
<dbReference type="RefSeq" id="XP_014143516.1">
    <property type="nucleotide sequence ID" value="XM_014288041.1"/>
</dbReference>
<sequence>FEAKAVCTITCRFCESELSDRGMRAILLGDTNVELYSTDLPPTDTLGLVGEDYTTKNCACQIKDSACLT</sequence>
<proteinExistence type="inferred from homology"/>
<accession>A0A0L0EZ01</accession>
<evidence type="ECO:0000313" key="3">
    <source>
        <dbReference type="Proteomes" id="UP000054560"/>
    </source>
</evidence>
<protein>
    <submittedName>
        <fullName evidence="2">Uncharacterized protein</fullName>
    </submittedName>
</protein>
<dbReference type="EMBL" id="KQ254107">
    <property type="protein sequence ID" value="KNC69614.1"/>
    <property type="molecule type" value="Genomic_DNA"/>
</dbReference>
<evidence type="ECO:0000256" key="1">
    <source>
        <dbReference type="ARBA" id="ARBA00006888"/>
    </source>
</evidence>
<dbReference type="eggNOG" id="ENOG502S1HA">
    <property type="taxonomic scope" value="Eukaryota"/>
</dbReference>
<dbReference type="AlphaFoldDB" id="A0A0L0EZ01"/>
<dbReference type="InterPro" id="IPR026768">
    <property type="entry name" value="YPEH2ZP"/>
</dbReference>
<keyword evidence="3" id="KW-1185">Reference proteome</keyword>